<dbReference type="EMBL" id="CAJB01000019">
    <property type="protein sequence ID" value="CCH76235.1"/>
    <property type="molecule type" value="Genomic_DNA"/>
</dbReference>
<keyword evidence="3" id="KW-1185">Reference proteome</keyword>
<sequence length="134" mass="15061">MAGLVANGAAFVLLLCTLTGVFRWFVTGVPPRLLRRPVERFEAYREARRPKPPPLPPILLGMELRRIAEDLRRIEAGNQPNKAERLASCTLAYDYVLRDYCRALDLPEPGGVAGLSKMQRFEMETRLIGAGHGW</sequence>
<proteinExistence type="predicted"/>
<accession>A0A077LWD8</accession>
<evidence type="ECO:0000256" key="1">
    <source>
        <dbReference type="SAM" id="Phobius"/>
    </source>
</evidence>
<keyword evidence="1" id="KW-1133">Transmembrane helix</keyword>
<dbReference type="OrthoDB" id="4843798at2"/>
<reference evidence="2 3" key="1">
    <citation type="journal article" date="2013" name="ISME J.">
        <title>A metabolic model for members of the genus Tetrasphaera involved in enhanced biological phosphorus removal.</title>
        <authorList>
            <person name="Kristiansen R."/>
            <person name="Nguyen H.T.T."/>
            <person name="Saunders A.M."/>
            <person name="Nielsen J.L."/>
            <person name="Wimmer R."/>
            <person name="Le V.Q."/>
            <person name="McIlroy S.J."/>
            <person name="Petrovski S."/>
            <person name="Seviour R.J."/>
            <person name="Calteau A."/>
            <person name="Nielsen K.L."/>
            <person name="Nielsen P.H."/>
        </authorList>
    </citation>
    <scope>NUCLEOTIDE SEQUENCE [LARGE SCALE GENOMIC DNA]</scope>
    <source>
        <strain evidence="2 3">T1-X7</strain>
    </source>
</reference>
<keyword evidence="1" id="KW-0472">Membrane</keyword>
<gene>
    <name evidence="2" type="ORF">BN12_1150028</name>
</gene>
<dbReference type="RefSeq" id="WP_048552931.1">
    <property type="nucleotide sequence ID" value="NZ_HF570958.1"/>
</dbReference>
<organism evidence="2 3">
    <name type="scientific">Nostocoides japonicum T1-X7</name>
    <dbReference type="NCBI Taxonomy" id="1194083"/>
    <lineage>
        <taxon>Bacteria</taxon>
        <taxon>Bacillati</taxon>
        <taxon>Actinomycetota</taxon>
        <taxon>Actinomycetes</taxon>
        <taxon>Micrococcales</taxon>
        <taxon>Intrasporangiaceae</taxon>
        <taxon>Nostocoides</taxon>
    </lineage>
</organism>
<dbReference type="AlphaFoldDB" id="A0A077LWD8"/>
<feature type="transmembrane region" description="Helical" evidence="1">
    <location>
        <begin position="6"/>
        <end position="26"/>
    </location>
</feature>
<name>A0A077LWD8_9MICO</name>
<evidence type="ECO:0000313" key="2">
    <source>
        <dbReference type="EMBL" id="CCH76235.1"/>
    </source>
</evidence>
<comment type="caution">
    <text evidence="2">The sequence shown here is derived from an EMBL/GenBank/DDBJ whole genome shotgun (WGS) entry which is preliminary data.</text>
</comment>
<dbReference type="Proteomes" id="UP000035721">
    <property type="component" value="Unassembled WGS sequence"/>
</dbReference>
<evidence type="ECO:0000313" key="3">
    <source>
        <dbReference type="Proteomes" id="UP000035721"/>
    </source>
</evidence>
<keyword evidence="1" id="KW-0812">Transmembrane</keyword>
<protein>
    <submittedName>
        <fullName evidence="2">Uncharacterized protein</fullName>
    </submittedName>
</protein>